<organism evidence="4 5">
    <name type="scientific">Marasmius oreades</name>
    <name type="common">fairy-ring Marasmius</name>
    <dbReference type="NCBI Taxonomy" id="181124"/>
    <lineage>
        <taxon>Eukaryota</taxon>
        <taxon>Fungi</taxon>
        <taxon>Dikarya</taxon>
        <taxon>Basidiomycota</taxon>
        <taxon>Agaricomycotina</taxon>
        <taxon>Agaricomycetes</taxon>
        <taxon>Agaricomycetidae</taxon>
        <taxon>Agaricales</taxon>
        <taxon>Marasmiineae</taxon>
        <taxon>Marasmiaceae</taxon>
        <taxon>Marasmius</taxon>
    </lineage>
</organism>
<dbReference type="Proteomes" id="UP001049176">
    <property type="component" value="Chromosome 7"/>
</dbReference>
<dbReference type="PROSITE" id="PS50174">
    <property type="entry name" value="G_PATCH"/>
    <property type="match status" value="1"/>
</dbReference>
<name>A0A9P7UQ72_9AGAR</name>
<dbReference type="EMBL" id="CM032187">
    <property type="protein sequence ID" value="KAG7089765.1"/>
    <property type="molecule type" value="Genomic_DNA"/>
</dbReference>
<dbReference type="RefSeq" id="XP_043006235.1">
    <property type="nucleotide sequence ID" value="XM_043156448.1"/>
</dbReference>
<dbReference type="SMART" id="SM00443">
    <property type="entry name" value="G_patch"/>
    <property type="match status" value="1"/>
</dbReference>
<evidence type="ECO:0000259" key="2">
    <source>
        <dbReference type="PROSITE" id="PS50006"/>
    </source>
</evidence>
<dbReference type="Pfam" id="PF01585">
    <property type="entry name" value="G-patch"/>
    <property type="match status" value="1"/>
</dbReference>
<dbReference type="PANTHER" id="PTHR23106">
    <property type="entry name" value="ANGIOGENIC FACTOR WITH G PATCH AND FHA DOMAINS 1"/>
    <property type="match status" value="1"/>
</dbReference>
<dbReference type="KEGG" id="more:E1B28_011419"/>
<dbReference type="OrthoDB" id="21470at2759"/>
<dbReference type="InterPro" id="IPR008984">
    <property type="entry name" value="SMAD_FHA_dom_sf"/>
</dbReference>
<protein>
    <recommendedName>
        <fullName evidence="6">Angiogenic factor with G patch and FHA domains 1</fullName>
    </recommendedName>
</protein>
<evidence type="ECO:0000256" key="1">
    <source>
        <dbReference type="SAM" id="MobiDB-lite"/>
    </source>
</evidence>
<dbReference type="InterPro" id="IPR000253">
    <property type="entry name" value="FHA_dom"/>
</dbReference>
<sequence length="365" mass="39850">MEQGEVYEESHGSRPPSYRDDYDPSYEWSWDSTSLADAASQEQVTTNANSGVASPSSSNKCMSHTLRLVVSRTRCISKSRCIALLDGYTETQFGRDAGLDTVPRIRLREMEVSKLHATLYWDKSWNRWGIVDMGSKHGTFLRSAIGASTDSDGRGMRLSPAKTASAPKRLYHLDDITIGSTTFNVHIHEDGLPRTLSSRDIPSTLQPDTVESQSSKAVLSKLKRELLTRHRTLSAKDSPVGNRYIDRSACRRALYPPSKADIPGVASSSSASCGASAVEPLGQQPPAFPLSSSNVGHMLLVKQGWVPGTSLGVADEGRVDPFNVAVRHDRAGLGSIGSVRASTDPRAGQSSDLSWRKRYERWNVG</sequence>
<dbReference type="SMART" id="SM00240">
    <property type="entry name" value="FHA"/>
    <property type="match status" value="1"/>
</dbReference>
<accession>A0A9P7UQ72</accession>
<reference evidence="4" key="1">
    <citation type="journal article" date="2021" name="Genome Biol. Evol.">
        <title>The assembled and annotated genome of the fairy-ring fungus Marasmius oreades.</title>
        <authorList>
            <person name="Hiltunen M."/>
            <person name="Ament-Velasquez S.L."/>
            <person name="Johannesson H."/>
        </authorList>
    </citation>
    <scope>NUCLEOTIDE SEQUENCE</scope>
    <source>
        <strain evidence="4">03SP1</strain>
    </source>
</reference>
<dbReference type="PANTHER" id="PTHR23106:SF24">
    <property type="entry name" value="ANGIOGENIC FACTOR WITH G PATCH AND FHA DOMAINS 1"/>
    <property type="match status" value="1"/>
</dbReference>
<dbReference type="GeneID" id="66080494"/>
<evidence type="ECO:0000313" key="4">
    <source>
        <dbReference type="EMBL" id="KAG7089765.1"/>
    </source>
</evidence>
<feature type="compositionally biased region" description="Basic and acidic residues" evidence="1">
    <location>
        <begin position="8"/>
        <end position="20"/>
    </location>
</feature>
<feature type="domain" description="G-patch" evidence="3">
    <location>
        <begin position="292"/>
        <end position="338"/>
    </location>
</feature>
<evidence type="ECO:0000313" key="5">
    <source>
        <dbReference type="Proteomes" id="UP001049176"/>
    </source>
</evidence>
<dbReference type="PROSITE" id="PS50006">
    <property type="entry name" value="FHA_DOMAIN"/>
    <property type="match status" value="1"/>
</dbReference>
<comment type="caution">
    <text evidence="4">The sequence shown here is derived from an EMBL/GenBank/DDBJ whole genome shotgun (WGS) entry which is preliminary data.</text>
</comment>
<dbReference type="SUPFAM" id="SSF49879">
    <property type="entry name" value="SMAD/FHA domain"/>
    <property type="match status" value="1"/>
</dbReference>
<feature type="region of interest" description="Disordered" evidence="1">
    <location>
        <begin position="1"/>
        <end position="20"/>
    </location>
</feature>
<dbReference type="InterPro" id="IPR053027">
    <property type="entry name" value="AGGF1"/>
</dbReference>
<dbReference type="GO" id="GO:0003676">
    <property type="term" value="F:nucleic acid binding"/>
    <property type="evidence" value="ECO:0007669"/>
    <property type="project" value="InterPro"/>
</dbReference>
<proteinExistence type="predicted"/>
<dbReference type="Gene3D" id="2.60.200.20">
    <property type="match status" value="1"/>
</dbReference>
<keyword evidence="5" id="KW-1185">Reference proteome</keyword>
<dbReference type="InterPro" id="IPR000467">
    <property type="entry name" value="G_patch_dom"/>
</dbReference>
<feature type="domain" description="FHA" evidence="2">
    <location>
        <begin position="91"/>
        <end position="141"/>
    </location>
</feature>
<gene>
    <name evidence="4" type="ORF">E1B28_011419</name>
</gene>
<evidence type="ECO:0008006" key="6">
    <source>
        <dbReference type="Google" id="ProtNLM"/>
    </source>
</evidence>
<dbReference type="AlphaFoldDB" id="A0A9P7UQ72"/>
<evidence type="ECO:0000259" key="3">
    <source>
        <dbReference type="PROSITE" id="PS50174"/>
    </source>
</evidence>
<dbReference type="Pfam" id="PF00498">
    <property type="entry name" value="FHA"/>
    <property type="match status" value="1"/>
</dbReference>